<dbReference type="OrthoDB" id="20966at2"/>
<organism evidence="3 4">
    <name type="scientific">Paenibacillus rigui</name>
    <dbReference type="NCBI Taxonomy" id="554312"/>
    <lineage>
        <taxon>Bacteria</taxon>
        <taxon>Bacillati</taxon>
        <taxon>Bacillota</taxon>
        <taxon>Bacilli</taxon>
        <taxon>Bacillales</taxon>
        <taxon>Paenibacillaceae</taxon>
        <taxon>Paenibacillus</taxon>
    </lineage>
</organism>
<reference evidence="3 4" key="1">
    <citation type="submission" date="2017-07" db="EMBL/GenBank/DDBJ databases">
        <title>Genome sequencing and assembly of Paenibacillus rigui.</title>
        <authorList>
            <person name="Mayilraj S."/>
        </authorList>
    </citation>
    <scope>NUCLEOTIDE SEQUENCE [LARGE SCALE GENOMIC DNA]</scope>
    <source>
        <strain evidence="3 4">JCM 16352</strain>
    </source>
</reference>
<dbReference type="RefSeq" id="WP_094017305.1">
    <property type="nucleotide sequence ID" value="NZ_NMQW01000037.1"/>
</dbReference>
<accession>A0A229UKG7</accession>
<keyword evidence="1" id="KW-0547">Nucleotide-binding</keyword>
<dbReference type="InterPro" id="IPR011761">
    <property type="entry name" value="ATP-grasp"/>
</dbReference>
<evidence type="ECO:0000259" key="2">
    <source>
        <dbReference type="PROSITE" id="PS50975"/>
    </source>
</evidence>
<comment type="caution">
    <text evidence="3">The sequence shown here is derived from an EMBL/GenBank/DDBJ whole genome shotgun (WGS) entry which is preliminary data.</text>
</comment>
<evidence type="ECO:0000256" key="1">
    <source>
        <dbReference type="PROSITE-ProRule" id="PRU00409"/>
    </source>
</evidence>
<name>A0A229UKG7_9BACL</name>
<feature type="domain" description="ATP-grasp" evidence="2">
    <location>
        <begin position="162"/>
        <end position="366"/>
    </location>
</feature>
<evidence type="ECO:0000313" key="4">
    <source>
        <dbReference type="Proteomes" id="UP000215509"/>
    </source>
</evidence>
<dbReference type="GO" id="GO:0005524">
    <property type="term" value="F:ATP binding"/>
    <property type="evidence" value="ECO:0007669"/>
    <property type="project" value="UniProtKB-UniRule"/>
</dbReference>
<dbReference type="PANTHER" id="PTHR37018">
    <property type="entry name" value="CULTURE SPECIFIC PROTEIN, PUTATIVE (AFU_ORTHOLOGUE AFUA_2G00130)-RELATED"/>
    <property type="match status" value="1"/>
</dbReference>
<evidence type="ECO:0000313" key="3">
    <source>
        <dbReference type="EMBL" id="OXM83861.1"/>
    </source>
</evidence>
<gene>
    <name evidence="3" type="ORF">CF651_23405</name>
</gene>
<protein>
    <recommendedName>
        <fullName evidence="2">ATP-grasp domain-containing protein</fullName>
    </recommendedName>
</protein>
<keyword evidence="1" id="KW-0067">ATP-binding</keyword>
<dbReference type="EMBL" id="NMQW01000037">
    <property type="protein sequence ID" value="OXM83861.1"/>
    <property type="molecule type" value="Genomic_DNA"/>
</dbReference>
<dbReference type="Proteomes" id="UP000215509">
    <property type="component" value="Unassembled WGS sequence"/>
</dbReference>
<dbReference type="PROSITE" id="PS50975">
    <property type="entry name" value="ATP_GRASP"/>
    <property type="match status" value="1"/>
</dbReference>
<dbReference type="PANTHER" id="PTHR37018:SF1">
    <property type="entry name" value="CULTURE SPECIFIC PROTEIN, PUTATIVE (AFU_ORTHOLOGUE AFUA_2G00130)-RELATED"/>
    <property type="match status" value="1"/>
</dbReference>
<dbReference type="AlphaFoldDB" id="A0A229UKG7"/>
<dbReference type="GO" id="GO:0046872">
    <property type="term" value="F:metal ion binding"/>
    <property type="evidence" value="ECO:0007669"/>
    <property type="project" value="InterPro"/>
</dbReference>
<keyword evidence="4" id="KW-1185">Reference proteome</keyword>
<dbReference type="Gene3D" id="3.30.470.20">
    <property type="entry name" value="ATP-grasp fold, B domain"/>
    <property type="match status" value="1"/>
</dbReference>
<sequence>MTRQENKPRIHCGTFDAETGWRDDSLAKLPALPDPQTRNVVDAMDELLFVFCREQDVLLTRYAMDRAHREYLNEIGFQFTCNEEDIDTAALLASDAAELNIFQRMLPVFPTLQVNRLVPQGAVLDPFAILDGMSALAAQQRWISHAPALHVVQHVNSKLYSTELKDKLGIPNASHVIRSREELEHTGRELLGAGAFLIKDTFGVSGKGNLLITTESTLNRISSYIAKQQKTDKQTLFIVEPLLNKEMDFSCQFEIQSDGSYRFIAVQQVINSDFAYQGSVAAAPAFILQLERERYFDLMQDVARHLFESGYFGHVCVDSMRLKDGTTVPIVEINARKSMSLIKHQLDLFLASRSLNGYLTYISMVCPGPVMFGDVLYAMEQEELLYSNGAPHGIIPLSANTFTVNQQANGKYKARLYVSIVAHDLVEGEMLCSRLRQLLSSLGITVSS</sequence>
<proteinExistence type="predicted"/>
<dbReference type="InterPro" id="IPR053269">
    <property type="entry name" value="Asp-Met_ligase"/>
</dbReference>
<dbReference type="SUPFAM" id="SSF56059">
    <property type="entry name" value="Glutathione synthetase ATP-binding domain-like"/>
    <property type="match status" value="1"/>
</dbReference>